<keyword evidence="2" id="KW-1185">Reference proteome</keyword>
<sequence>MTASATFADSMEVVQIIDSIKMHRKEVTRQAEKAGILDRSLSKGLRGYMTIQEPTSPFWKRRYFVLTGDQLFTYINECTVVPSDVVSLGMLLSAPCDVSDDLLIANAISAKFDAGDYLFYFDSAQMRQAFEAAIQSITSESDGCLLALSYHKLDD</sequence>
<gene>
    <name evidence="1" type="ORF">FBU59_003919</name>
</gene>
<protein>
    <submittedName>
        <fullName evidence="1">Uncharacterized protein</fullName>
    </submittedName>
</protein>
<reference evidence="1" key="1">
    <citation type="submission" date="2022-07" db="EMBL/GenBank/DDBJ databases">
        <title>Phylogenomic reconstructions and comparative analyses of Kickxellomycotina fungi.</title>
        <authorList>
            <person name="Reynolds N.K."/>
            <person name="Stajich J.E."/>
            <person name="Barry K."/>
            <person name="Grigoriev I.V."/>
            <person name="Crous P."/>
            <person name="Smith M.E."/>
        </authorList>
    </citation>
    <scope>NUCLEOTIDE SEQUENCE</scope>
    <source>
        <strain evidence="1">NRRL 5244</strain>
    </source>
</reference>
<evidence type="ECO:0000313" key="2">
    <source>
        <dbReference type="Proteomes" id="UP001150603"/>
    </source>
</evidence>
<dbReference type="Proteomes" id="UP001150603">
    <property type="component" value="Unassembled WGS sequence"/>
</dbReference>
<comment type="caution">
    <text evidence="1">The sequence shown here is derived from an EMBL/GenBank/DDBJ whole genome shotgun (WGS) entry which is preliminary data.</text>
</comment>
<proteinExistence type="predicted"/>
<evidence type="ECO:0000313" key="1">
    <source>
        <dbReference type="EMBL" id="KAJ1940056.1"/>
    </source>
</evidence>
<organism evidence="1 2">
    <name type="scientific">Linderina macrospora</name>
    <dbReference type="NCBI Taxonomy" id="4868"/>
    <lineage>
        <taxon>Eukaryota</taxon>
        <taxon>Fungi</taxon>
        <taxon>Fungi incertae sedis</taxon>
        <taxon>Zoopagomycota</taxon>
        <taxon>Kickxellomycotina</taxon>
        <taxon>Kickxellomycetes</taxon>
        <taxon>Kickxellales</taxon>
        <taxon>Kickxellaceae</taxon>
        <taxon>Linderina</taxon>
    </lineage>
</organism>
<accession>A0ACC1J735</accession>
<dbReference type="EMBL" id="JANBPW010002655">
    <property type="protein sequence ID" value="KAJ1940056.1"/>
    <property type="molecule type" value="Genomic_DNA"/>
</dbReference>
<name>A0ACC1J735_9FUNG</name>